<dbReference type="eggNOG" id="COG3153">
    <property type="taxonomic scope" value="Bacteria"/>
</dbReference>
<keyword evidence="5" id="KW-1185">Reference proteome</keyword>
<name>A0A1P8K9E4_9BURK</name>
<dbReference type="KEGG" id="rsb:RS694_08855"/>
<evidence type="ECO:0000313" key="4">
    <source>
        <dbReference type="EMBL" id="APW42627.1"/>
    </source>
</evidence>
<dbReference type="STRING" id="1484693.RS694_08855"/>
<keyword evidence="2" id="KW-0012">Acyltransferase</keyword>
<dbReference type="RefSeq" id="WP_029707698.1">
    <property type="nucleotide sequence ID" value="NZ_CP019239.1"/>
</dbReference>
<dbReference type="PANTHER" id="PTHR43877">
    <property type="entry name" value="AMINOALKYLPHOSPHONATE N-ACETYLTRANSFERASE-RELATED-RELATED"/>
    <property type="match status" value="1"/>
</dbReference>
<dbReference type="PANTHER" id="PTHR43877:SF1">
    <property type="entry name" value="ACETYLTRANSFERASE"/>
    <property type="match status" value="1"/>
</dbReference>
<dbReference type="SUPFAM" id="SSF55729">
    <property type="entry name" value="Acyl-CoA N-acyltransferases (Nat)"/>
    <property type="match status" value="1"/>
</dbReference>
<gene>
    <name evidence="4" type="ORF">RS694_08855</name>
</gene>
<dbReference type="PROSITE" id="PS51186">
    <property type="entry name" value="GNAT"/>
    <property type="match status" value="1"/>
</dbReference>
<dbReference type="Proteomes" id="UP000186110">
    <property type="component" value="Chromosome"/>
</dbReference>
<dbReference type="InterPro" id="IPR050832">
    <property type="entry name" value="Bact_Acetyltransf"/>
</dbReference>
<keyword evidence="1 4" id="KW-0808">Transferase</keyword>
<feature type="domain" description="N-acetyltransferase" evidence="3">
    <location>
        <begin position="3"/>
        <end position="154"/>
    </location>
</feature>
<dbReference type="Pfam" id="PF13527">
    <property type="entry name" value="Acetyltransf_9"/>
    <property type="match status" value="1"/>
</dbReference>
<accession>A0A1P8K9E4</accession>
<dbReference type="InterPro" id="IPR016181">
    <property type="entry name" value="Acyl_CoA_acyltransferase"/>
</dbReference>
<organism evidence="4 5">
    <name type="scientific">Rhodoferax saidenbachensis</name>
    <dbReference type="NCBI Taxonomy" id="1484693"/>
    <lineage>
        <taxon>Bacteria</taxon>
        <taxon>Pseudomonadati</taxon>
        <taxon>Pseudomonadota</taxon>
        <taxon>Betaproteobacteria</taxon>
        <taxon>Burkholderiales</taxon>
        <taxon>Comamonadaceae</taxon>
        <taxon>Rhodoferax</taxon>
    </lineage>
</organism>
<dbReference type="GO" id="GO:0016747">
    <property type="term" value="F:acyltransferase activity, transferring groups other than amino-acyl groups"/>
    <property type="evidence" value="ECO:0007669"/>
    <property type="project" value="InterPro"/>
</dbReference>
<dbReference type="Gene3D" id="3.40.630.30">
    <property type="match status" value="1"/>
</dbReference>
<proteinExistence type="predicted"/>
<reference evidence="4 5" key="1">
    <citation type="submission" date="2017-01" db="EMBL/GenBank/DDBJ databases">
        <authorList>
            <person name="Mah S.A."/>
            <person name="Swanson W.J."/>
            <person name="Moy G.W."/>
            <person name="Vacquier V.D."/>
        </authorList>
    </citation>
    <scope>NUCLEOTIDE SEQUENCE [LARGE SCALE GENOMIC DNA]</scope>
    <source>
        <strain evidence="4 5">DSM 22694</strain>
    </source>
</reference>
<evidence type="ECO:0000313" key="5">
    <source>
        <dbReference type="Proteomes" id="UP000186110"/>
    </source>
</evidence>
<sequence length="168" mass="17554">MNIHIRPETAADAKTIELLTTAAFLNAPHTDHTEQFVVNALRAAGVLTVSLVAMSGETMVGHVALSPVALSDGSSGWYGLGPISVWPEHQGQGIGSDLMHEALQALRARAAAGCVLLGDPAYYGRFGFKADPALVLAGVPPEYFQALRFGSAVPTAVVTYHAAFNAQA</sequence>
<dbReference type="InterPro" id="IPR000182">
    <property type="entry name" value="GNAT_dom"/>
</dbReference>
<protein>
    <submittedName>
        <fullName evidence="4">N-acetyltransferase</fullName>
    </submittedName>
</protein>
<dbReference type="CDD" id="cd04301">
    <property type="entry name" value="NAT_SF"/>
    <property type="match status" value="1"/>
</dbReference>
<dbReference type="EMBL" id="CP019239">
    <property type="protein sequence ID" value="APW42627.1"/>
    <property type="molecule type" value="Genomic_DNA"/>
</dbReference>
<evidence type="ECO:0000259" key="3">
    <source>
        <dbReference type="PROSITE" id="PS51186"/>
    </source>
</evidence>
<evidence type="ECO:0000256" key="1">
    <source>
        <dbReference type="ARBA" id="ARBA00022679"/>
    </source>
</evidence>
<dbReference type="AlphaFoldDB" id="A0A1P8K9E4"/>
<evidence type="ECO:0000256" key="2">
    <source>
        <dbReference type="ARBA" id="ARBA00023315"/>
    </source>
</evidence>